<dbReference type="GO" id="GO:0016747">
    <property type="term" value="F:acyltransferase activity, transferring groups other than amino-acyl groups"/>
    <property type="evidence" value="ECO:0007669"/>
    <property type="project" value="InterPro"/>
</dbReference>
<organism evidence="4 5">
    <name type="scientific">Ruminiclostridium cellobioparum subsp. termitidis CT1112</name>
    <dbReference type="NCBI Taxonomy" id="1195236"/>
    <lineage>
        <taxon>Bacteria</taxon>
        <taxon>Bacillati</taxon>
        <taxon>Bacillota</taxon>
        <taxon>Clostridia</taxon>
        <taxon>Eubacteriales</taxon>
        <taxon>Oscillospiraceae</taxon>
        <taxon>Ruminiclostridium</taxon>
    </lineage>
</organism>
<dbReference type="CDD" id="cd04301">
    <property type="entry name" value="NAT_SF"/>
    <property type="match status" value="1"/>
</dbReference>
<dbReference type="PANTHER" id="PTHR43420">
    <property type="entry name" value="ACETYLTRANSFERASE"/>
    <property type="match status" value="1"/>
</dbReference>
<evidence type="ECO:0000256" key="2">
    <source>
        <dbReference type="ARBA" id="ARBA00023315"/>
    </source>
</evidence>
<dbReference type="RefSeq" id="WP_004631227.1">
    <property type="nucleotide sequence ID" value="NZ_AORV01000078.1"/>
</dbReference>
<dbReference type="SUPFAM" id="SSF55729">
    <property type="entry name" value="Acyl-CoA N-acyltransferases (Nat)"/>
    <property type="match status" value="1"/>
</dbReference>
<comment type="caution">
    <text evidence="4">The sequence shown here is derived from an EMBL/GenBank/DDBJ whole genome shotgun (WGS) entry which is preliminary data.</text>
</comment>
<reference evidence="4 5" key="1">
    <citation type="journal article" date="2013" name="Genome Announc.">
        <title>Draft Genome Sequence of the Cellulolytic, Mesophilic, Anaerobic Bacterium Clostridium termitidis Strain CT1112 (DSM 5398).</title>
        <authorList>
            <person name="Lal S."/>
            <person name="Ramachandran U."/>
            <person name="Zhang X."/>
            <person name="Munir R."/>
            <person name="Sparling R."/>
            <person name="Levin D.B."/>
        </authorList>
    </citation>
    <scope>NUCLEOTIDE SEQUENCE [LARGE SCALE GENOMIC DNA]</scope>
    <source>
        <strain evidence="4 5">CT1112</strain>
    </source>
</reference>
<keyword evidence="2" id="KW-0012">Acyltransferase</keyword>
<dbReference type="Gene3D" id="3.40.630.30">
    <property type="match status" value="1"/>
</dbReference>
<dbReference type="eggNOG" id="COG1246">
    <property type="taxonomic scope" value="Bacteria"/>
</dbReference>
<dbReference type="EMBL" id="AORV01000078">
    <property type="protein sequence ID" value="EMS69053.1"/>
    <property type="molecule type" value="Genomic_DNA"/>
</dbReference>
<dbReference type="InterPro" id="IPR000182">
    <property type="entry name" value="GNAT_dom"/>
</dbReference>
<evidence type="ECO:0000256" key="1">
    <source>
        <dbReference type="ARBA" id="ARBA00022679"/>
    </source>
</evidence>
<name>S0FKJ8_RUMCE</name>
<evidence type="ECO:0000313" key="5">
    <source>
        <dbReference type="Proteomes" id="UP000014155"/>
    </source>
</evidence>
<sequence length="191" mass="21512">MNYTVKPLSPQLAGTFTEYLGGLDFGHAPHWAGCFCAFYYSDCSQEVWMNRTGEENRAIAVESINNGTMKGYLAFDGDKCIGWCGANDIHRFIRIDGDLSHITGDRKVGCVICFVIHPEYRGQGVARLLLKKAVEGFREQGFDAVISLPFKNADDARKQYRGTFNMYRELGFTELDGNGNQTVMWLELKNI</sequence>
<dbReference type="PATRIC" id="fig|1195236.3.peg.5550"/>
<gene>
    <name evidence="4" type="ORF">CTER_5413</name>
</gene>
<dbReference type="AlphaFoldDB" id="S0FKJ8"/>
<feature type="domain" description="N-acetyltransferase" evidence="3">
    <location>
        <begin position="23"/>
        <end position="189"/>
    </location>
</feature>
<evidence type="ECO:0000313" key="4">
    <source>
        <dbReference type="EMBL" id="EMS69053.1"/>
    </source>
</evidence>
<dbReference type="PROSITE" id="PS51186">
    <property type="entry name" value="GNAT"/>
    <property type="match status" value="1"/>
</dbReference>
<accession>S0FKJ8</accession>
<dbReference type="Pfam" id="PF00583">
    <property type="entry name" value="Acetyltransf_1"/>
    <property type="match status" value="1"/>
</dbReference>
<keyword evidence="5" id="KW-1185">Reference proteome</keyword>
<protein>
    <submittedName>
        <fullName evidence="4">Acetyltransferase</fullName>
    </submittedName>
</protein>
<dbReference type="InterPro" id="IPR050680">
    <property type="entry name" value="YpeA/RimI_acetyltransf"/>
</dbReference>
<dbReference type="InterPro" id="IPR016181">
    <property type="entry name" value="Acyl_CoA_acyltransferase"/>
</dbReference>
<proteinExistence type="predicted"/>
<dbReference type="STRING" id="1195236.CTER_5413"/>
<evidence type="ECO:0000259" key="3">
    <source>
        <dbReference type="PROSITE" id="PS51186"/>
    </source>
</evidence>
<keyword evidence="1 4" id="KW-0808">Transferase</keyword>
<dbReference type="Proteomes" id="UP000014155">
    <property type="component" value="Unassembled WGS sequence"/>
</dbReference>